<evidence type="ECO:0000313" key="2">
    <source>
        <dbReference type="Proteomes" id="UP000762676"/>
    </source>
</evidence>
<organism evidence="1 2">
    <name type="scientific">Elysia marginata</name>
    <dbReference type="NCBI Taxonomy" id="1093978"/>
    <lineage>
        <taxon>Eukaryota</taxon>
        <taxon>Metazoa</taxon>
        <taxon>Spiralia</taxon>
        <taxon>Lophotrochozoa</taxon>
        <taxon>Mollusca</taxon>
        <taxon>Gastropoda</taxon>
        <taxon>Heterobranchia</taxon>
        <taxon>Euthyneura</taxon>
        <taxon>Panpulmonata</taxon>
        <taxon>Sacoglossa</taxon>
        <taxon>Placobranchoidea</taxon>
        <taxon>Plakobranchidae</taxon>
        <taxon>Elysia</taxon>
    </lineage>
</organism>
<evidence type="ECO:0008006" key="3">
    <source>
        <dbReference type="Google" id="ProtNLM"/>
    </source>
</evidence>
<accession>A0AAV4EY11</accession>
<gene>
    <name evidence="1" type="ORF">ElyMa_001952100</name>
</gene>
<evidence type="ECO:0000313" key="1">
    <source>
        <dbReference type="EMBL" id="GFR65656.1"/>
    </source>
</evidence>
<dbReference type="Proteomes" id="UP000762676">
    <property type="component" value="Unassembled WGS sequence"/>
</dbReference>
<reference evidence="1 2" key="1">
    <citation type="journal article" date="2021" name="Elife">
        <title>Chloroplast acquisition without the gene transfer in kleptoplastic sea slugs, Plakobranchus ocellatus.</title>
        <authorList>
            <person name="Maeda T."/>
            <person name="Takahashi S."/>
            <person name="Yoshida T."/>
            <person name="Shimamura S."/>
            <person name="Takaki Y."/>
            <person name="Nagai Y."/>
            <person name="Toyoda A."/>
            <person name="Suzuki Y."/>
            <person name="Arimoto A."/>
            <person name="Ishii H."/>
            <person name="Satoh N."/>
            <person name="Nishiyama T."/>
            <person name="Hasebe M."/>
            <person name="Maruyama T."/>
            <person name="Minagawa J."/>
            <person name="Obokata J."/>
            <person name="Shigenobu S."/>
        </authorList>
    </citation>
    <scope>NUCLEOTIDE SEQUENCE [LARGE SCALE GENOMIC DNA]</scope>
</reference>
<protein>
    <recommendedName>
        <fullName evidence="3">Secreted protein</fullName>
    </recommendedName>
</protein>
<name>A0AAV4EY11_9GAST</name>
<dbReference type="EMBL" id="BMAT01003963">
    <property type="protein sequence ID" value="GFR65656.1"/>
    <property type="molecule type" value="Genomic_DNA"/>
</dbReference>
<dbReference type="AlphaFoldDB" id="A0AAV4EY11"/>
<keyword evidence="2" id="KW-1185">Reference proteome</keyword>
<proteinExistence type="predicted"/>
<comment type="caution">
    <text evidence="1">The sequence shown here is derived from an EMBL/GenBank/DDBJ whole genome shotgun (WGS) entry which is preliminary data.</text>
</comment>
<sequence length="95" mass="10769">MCVSQTLWVPGAATDATAQAERVTCHLSPRHMVAGLRPQLAARSLSSRSQHHIKYTGRTWRGKTQKACTLAQTIKEQYQLYQALKRMIKGFWRAV</sequence>